<evidence type="ECO:0000313" key="5">
    <source>
        <dbReference type="EMBL" id="CAI0460424.1"/>
    </source>
</evidence>
<keyword evidence="1" id="KW-0240">DNA-directed RNA polymerase</keyword>
<dbReference type="GO" id="GO:0000428">
    <property type="term" value="C:DNA-directed RNA polymerase complex"/>
    <property type="evidence" value="ECO:0007669"/>
    <property type="project" value="UniProtKB-KW"/>
</dbReference>
<dbReference type="EMBL" id="CAMGYJ010000011">
    <property type="protein sequence ID" value="CAI0556798.1"/>
    <property type="molecule type" value="Genomic_DNA"/>
</dbReference>
<dbReference type="Proteomes" id="UP001154282">
    <property type="component" value="Unassembled WGS sequence"/>
</dbReference>
<dbReference type="SUPFAM" id="SSF88798">
    <property type="entry name" value="N-terminal, heterodimerisation domain of RBP7 (RpoE)"/>
    <property type="match status" value="1"/>
</dbReference>
<gene>
    <name evidence="4" type="ORF">LITE_LOCUS33596</name>
    <name evidence="5" type="ORF">LITE_LOCUS34463</name>
    <name evidence="6" type="ORF">LITE_LOCUS48099</name>
</gene>
<dbReference type="GO" id="GO:0006351">
    <property type="term" value="P:DNA-templated transcription"/>
    <property type="evidence" value="ECO:0007669"/>
    <property type="project" value="InterPro"/>
</dbReference>
<keyword evidence="7" id="KW-1185">Reference proteome</keyword>
<organism evidence="6 7">
    <name type="scientific">Linum tenue</name>
    <dbReference type="NCBI Taxonomy" id="586396"/>
    <lineage>
        <taxon>Eukaryota</taxon>
        <taxon>Viridiplantae</taxon>
        <taxon>Streptophyta</taxon>
        <taxon>Embryophyta</taxon>
        <taxon>Tracheophyta</taxon>
        <taxon>Spermatophyta</taxon>
        <taxon>Magnoliopsida</taxon>
        <taxon>eudicotyledons</taxon>
        <taxon>Gunneridae</taxon>
        <taxon>Pentapetalae</taxon>
        <taxon>rosids</taxon>
        <taxon>fabids</taxon>
        <taxon>Malpighiales</taxon>
        <taxon>Linaceae</taxon>
        <taxon>Linum</taxon>
    </lineage>
</organism>
<evidence type="ECO:0000256" key="1">
    <source>
        <dbReference type="ARBA" id="ARBA00022478"/>
    </source>
</evidence>
<evidence type="ECO:0000313" key="4">
    <source>
        <dbReference type="EMBL" id="CAI0458568.1"/>
    </source>
</evidence>
<dbReference type="Gene3D" id="3.30.1490.120">
    <property type="entry name" value="RNA polymerase Rpb7-like, N-terminal domain"/>
    <property type="match status" value="1"/>
</dbReference>
<sequence>MFFLSLIEHKLRFPPADLSLPLHKGIKKFLDGIFLDRVILNLGRCVSIYDIRNIYGGFIHAGEGAPTYTVSYIVHLLKHDLQYRVDSLMISMCQLISFPNHAIKFQILIAGKITLTCYLRHHKLTRKSICKFTLSLPYCSPHCPVRWFRVLNVSFPPLPIEHREKPFALMLVTVCLDVGDLCLDARDPYLNVVWGRFHGGDRKGFRT</sequence>
<keyword evidence="2" id="KW-0804">Transcription</keyword>
<proteinExistence type="predicted"/>
<comment type="caution">
    <text evidence="6">The sequence shown here is derived from an EMBL/GenBank/DDBJ whole genome shotgun (WGS) entry which is preliminary data.</text>
</comment>
<evidence type="ECO:0000313" key="7">
    <source>
        <dbReference type="Proteomes" id="UP001154282"/>
    </source>
</evidence>
<dbReference type="EMBL" id="CAMGYJ010000008">
    <property type="protein sequence ID" value="CAI0460424.1"/>
    <property type="molecule type" value="Genomic_DNA"/>
</dbReference>
<name>A0AAV0RJY9_9ROSI</name>
<dbReference type="AlphaFoldDB" id="A0AAV0RJY9"/>
<dbReference type="Pfam" id="PF03876">
    <property type="entry name" value="SHS2_Rpb7-N"/>
    <property type="match status" value="1"/>
</dbReference>
<dbReference type="EMBL" id="CAMGYJ010000008">
    <property type="protein sequence ID" value="CAI0458568.1"/>
    <property type="molecule type" value="Genomic_DNA"/>
</dbReference>
<evidence type="ECO:0000256" key="2">
    <source>
        <dbReference type="ARBA" id="ARBA00023163"/>
    </source>
</evidence>
<reference evidence="6" key="1">
    <citation type="submission" date="2022-08" db="EMBL/GenBank/DDBJ databases">
        <authorList>
            <person name="Gutierrez-Valencia J."/>
        </authorList>
    </citation>
    <scope>NUCLEOTIDE SEQUENCE</scope>
</reference>
<accession>A0AAV0RJY9</accession>
<evidence type="ECO:0000259" key="3">
    <source>
        <dbReference type="Pfam" id="PF03876"/>
    </source>
</evidence>
<dbReference type="InterPro" id="IPR005576">
    <property type="entry name" value="Rpb7-like_N"/>
</dbReference>
<dbReference type="InterPro" id="IPR036898">
    <property type="entry name" value="RNA_pol_Rpb7-like_N_sf"/>
</dbReference>
<feature type="domain" description="RNA polymerase Rpb7-like N-terminal" evidence="3">
    <location>
        <begin position="8"/>
        <end position="64"/>
    </location>
</feature>
<protein>
    <recommendedName>
        <fullName evidence="3">RNA polymerase Rpb7-like N-terminal domain-containing protein</fullName>
    </recommendedName>
</protein>
<evidence type="ECO:0000313" key="6">
    <source>
        <dbReference type="EMBL" id="CAI0556798.1"/>
    </source>
</evidence>